<dbReference type="EMBL" id="JAIRAU010000001">
    <property type="protein sequence ID" value="MBZ5708716.1"/>
    <property type="molecule type" value="Genomic_DNA"/>
</dbReference>
<dbReference type="Proteomes" id="UP001139031">
    <property type="component" value="Unassembled WGS sequence"/>
</dbReference>
<dbReference type="InterPro" id="IPR043133">
    <property type="entry name" value="GTP-CH-I_C/QueF"/>
</dbReference>
<dbReference type="RefSeq" id="WP_224190484.1">
    <property type="nucleotide sequence ID" value="NZ_JAIRAU010000001.1"/>
</dbReference>
<dbReference type="SUPFAM" id="SSF51182">
    <property type="entry name" value="RmlC-like cupins"/>
    <property type="match status" value="1"/>
</dbReference>
<reference evidence="1" key="1">
    <citation type="submission" date="2021-08" db="EMBL/GenBank/DDBJ databases">
        <authorList>
            <person name="Stevens D.C."/>
        </authorList>
    </citation>
    <scope>NUCLEOTIDE SEQUENCE</scope>
    <source>
        <strain evidence="1">DSM 53165</strain>
    </source>
</reference>
<protein>
    <submittedName>
        <fullName evidence="1">Dihydroneopterin aldolase</fullName>
    </submittedName>
</protein>
<proteinExistence type="predicted"/>
<dbReference type="InterPro" id="IPR011051">
    <property type="entry name" value="RmlC_Cupin_sf"/>
</dbReference>
<name>A0ABS7TKH9_9BACT</name>
<evidence type="ECO:0000313" key="2">
    <source>
        <dbReference type="Proteomes" id="UP001139031"/>
    </source>
</evidence>
<evidence type="ECO:0000313" key="1">
    <source>
        <dbReference type="EMBL" id="MBZ5708716.1"/>
    </source>
</evidence>
<keyword evidence="2" id="KW-1185">Reference proteome</keyword>
<comment type="caution">
    <text evidence="1">The sequence shown here is derived from an EMBL/GenBank/DDBJ whole genome shotgun (WGS) entry which is preliminary data.</text>
</comment>
<gene>
    <name evidence="1" type="ORF">K7C98_05570</name>
</gene>
<dbReference type="Gene3D" id="3.30.1130.10">
    <property type="match status" value="1"/>
</dbReference>
<organism evidence="1 2">
    <name type="scientific">Nannocystis pusilla</name>
    <dbReference type="NCBI Taxonomy" id="889268"/>
    <lineage>
        <taxon>Bacteria</taxon>
        <taxon>Pseudomonadati</taxon>
        <taxon>Myxococcota</taxon>
        <taxon>Polyangia</taxon>
        <taxon>Nannocystales</taxon>
        <taxon>Nannocystaceae</taxon>
        <taxon>Nannocystis</taxon>
    </lineage>
</organism>
<accession>A0ABS7TKH9</accession>
<sequence length="238" mass="26819">MTRALARRSPHDLQLACELDLFDHERAAPRPLRLDVTLRFDAATPDVHLSSDGSRLLGELRFVLVSARFARLESAAEAVAAWLLLPPSPDVPRPQVDAVEVRLSTRAAGTLELHRTRRDFEFVTETKAFGFVDVVFEAEECGVYRERLHPHSVLPTHVHHHLDETELVLGDGLLLQGAPVLAGTAHTWPRAFPHRYDNPTDRQQSFLCIDRPAFIPTDEIEVDVSVELLRRTGATRFF</sequence>